<proteinExistence type="predicted"/>
<dbReference type="OrthoDB" id="3362145at2"/>
<dbReference type="AlphaFoldDB" id="A0A428W4Q8"/>
<evidence type="ECO:0000313" key="2">
    <source>
        <dbReference type="Proteomes" id="UP000286716"/>
    </source>
</evidence>
<sequence length="99" mass="11349">MIDHLRQELAVVARAQAAKRHYNISVLNDMPQDVGAISMGIYDDDQVFISYASGRDRMIGISIRSRDVVRDCFEHYYDHLWAKATPIRKCLEDPVPEPS</sequence>
<dbReference type="RefSeq" id="WP_020645007.1">
    <property type="nucleotide sequence ID" value="NZ_QHHU01000062.1"/>
</dbReference>
<keyword evidence="2" id="KW-1185">Reference proteome</keyword>
<evidence type="ECO:0008006" key="3">
    <source>
        <dbReference type="Google" id="ProtNLM"/>
    </source>
</evidence>
<name>A0A428W4Q8_AMYBA</name>
<gene>
    <name evidence="1" type="ORF">DMA12_34570</name>
</gene>
<dbReference type="EMBL" id="QHHU01000062">
    <property type="protein sequence ID" value="RSM38023.1"/>
    <property type="molecule type" value="Genomic_DNA"/>
</dbReference>
<reference evidence="1 2" key="1">
    <citation type="submission" date="2018-05" db="EMBL/GenBank/DDBJ databases">
        <title>Evolution of GPA BGCs.</title>
        <authorList>
            <person name="Waglechner N."/>
            <person name="Wright G.D."/>
        </authorList>
    </citation>
    <scope>NUCLEOTIDE SEQUENCE [LARGE SCALE GENOMIC DNA]</scope>
    <source>
        <strain evidence="1 2">DSM 5908</strain>
    </source>
</reference>
<organism evidence="1 2">
    <name type="scientific">Amycolatopsis balhimycina DSM 5908</name>
    <dbReference type="NCBI Taxonomy" id="1081091"/>
    <lineage>
        <taxon>Bacteria</taxon>
        <taxon>Bacillati</taxon>
        <taxon>Actinomycetota</taxon>
        <taxon>Actinomycetes</taxon>
        <taxon>Pseudonocardiales</taxon>
        <taxon>Pseudonocardiaceae</taxon>
        <taxon>Amycolatopsis</taxon>
    </lineage>
</organism>
<protein>
    <recommendedName>
        <fullName evidence="3">DUF5753 domain-containing protein</fullName>
    </recommendedName>
</protein>
<dbReference type="Proteomes" id="UP000286716">
    <property type="component" value="Unassembled WGS sequence"/>
</dbReference>
<comment type="caution">
    <text evidence="1">The sequence shown here is derived from an EMBL/GenBank/DDBJ whole genome shotgun (WGS) entry which is preliminary data.</text>
</comment>
<evidence type="ECO:0000313" key="1">
    <source>
        <dbReference type="EMBL" id="RSM38023.1"/>
    </source>
</evidence>
<accession>A0A428W4Q8</accession>